<dbReference type="GO" id="GO:0051903">
    <property type="term" value="F:S-(hydroxymethyl)glutathione dehydrogenase [NAD(P)+] activity"/>
    <property type="evidence" value="ECO:0007669"/>
    <property type="project" value="TreeGrafter"/>
</dbReference>
<dbReference type="InterPro" id="IPR011032">
    <property type="entry name" value="GroES-like_sf"/>
</dbReference>
<comment type="caution">
    <text evidence="8">The sequence shown here is derived from an EMBL/GenBank/DDBJ whole genome shotgun (WGS) entry which is preliminary data.</text>
</comment>
<dbReference type="FunFam" id="3.40.50.720:FF:000003">
    <property type="entry name" value="S-(hydroxymethyl)glutathione dehydrogenase"/>
    <property type="match status" value="1"/>
</dbReference>
<evidence type="ECO:0000256" key="4">
    <source>
        <dbReference type="ARBA" id="ARBA00022833"/>
    </source>
</evidence>
<dbReference type="InterPro" id="IPR013149">
    <property type="entry name" value="ADH-like_C"/>
</dbReference>
<sequence>MITQGAVVREPSNVRPFAESKPVRVENVIIAELGPKECLVEIAFAGLCHSDLSAVDGSRTRNLPVMIGHEASGVVREVGPETTFRSGDHVVLSWVASCGECRDCRAGRPSQCGAGNSANIKGTLLNGAIKYSDKAGDVIYHRGGVSALSRQVAVHEASLVKIDASIPLDVAAVAGCAVLTGAGAVINSAHPEPGSSIAVFGMGGLGLSAVMAAKMFGCAPVIAVDVLESKFARAAELGATHFVNAAKVDPVAAIGRIVPGGVDFAVESAGVAQVLNQAYYSTNLGGTTVPVGLPESDAVFSVPVTEFVRSQRKLVGSYMGAAVPRRDIPRFLDLHTRGLLPIDRLISQRFSLDEINTAFDHLADGNGARQVIDMSL</sequence>
<keyword evidence="4" id="KW-0862">Zinc</keyword>
<feature type="domain" description="Alcohol dehydrogenase-like N-terminal" evidence="7">
    <location>
        <begin position="34"/>
        <end position="162"/>
    </location>
</feature>
<dbReference type="GO" id="GO:0005829">
    <property type="term" value="C:cytosol"/>
    <property type="evidence" value="ECO:0007669"/>
    <property type="project" value="TreeGrafter"/>
</dbReference>
<reference evidence="8 9" key="1">
    <citation type="submission" date="2020-08" db="EMBL/GenBank/DDBJ databases">
        <authorList>
            <person name="Seo M.-J."/>
        </authorList>
    </citation>
    <scope>NUCLEOTIDE SEQUENCE [LARGE SCALE GENOMIC DNA]</scope>
    <source>
        <strain evidence="8 9">KIGAM211</strain>
    </source>
</reference>
<comment type="cofactor">
    <cofactor evidence="1">
        <name>Zn(2+)</name>
        <dbReference type="ChEBI" id="CHEBI:29105"/>
    </cofactor>
</comment>
<dbReference type="Proteomes" id="UP000523955">
    <property type="component" value="Unassembled WGS sequence"/>
</dbReference>
<evidence type="ECO:0000256" key="3">
    <source>
        <dbReference type="ARBA" id="ARBA00022723"/>
    </source>
</evidence>
<dbReference type="SUPFAM" id="SSF51735">
    <property type="entry name" value="NAD(P)-binding Rossmann-fold domains"/>
    <property type="match status" value="1"/>
</dbReference>
<name>A0A7X0RI93_9ACTN</name>
<evidence type="ECO:0000256" key="5">
    <source>
        <dbReference type="ARBA" id="ARBA00023027"/>
    </source>
</evidence>
<evidence type="ECO:0000256" key="2">
    <source>
        <dbReference type="ARBA" id="ARBA00008072"/>
    </source>
</evidence>
<dbReference type="EMBL" id="JACKXE010000001">
    <property type="protein sequence ID" value="MBB6627544.1"/>
    <property type="molecule type" value="Genomic_DNA"/>
</dbReference>
<gene>
    <name evidence="8" type="ORF">H5V45_09435</name>
</gene>
<dbReference type="GO" id="GO:0008270">
    <property type="term" value="F:zinc ion binding"/>
    <property type="evidence" value="ECO:0007669"/>
    <property type="project" value="TreeGrafter"/>
</dbReference>
<comment type="similarity">
    <text evidence="2">Belongs to the zinc-containing alcohol dehydrogenase family.</text>
</comment>
<dbReference type="InterPro" id="IPR036291">
    <property type="entry name" value="NAD(P)-bd_dom_sf"/>
</dbReference>
<dbReference type="AlphaFoldDB" id="A0A7X0RI93"/>
<evidence type="ECO:0000259" key="7">
    <source>
        <dbReference type="Pfam" id="PF08240"/>
    </source>
</evidence>
<dbReference type="PANTHER" id="PTHR43880:SF12">
    <property type="entry name" value="ALCOHOL DEHYDROGENASE CLASS-3"/>
    <property type="match status" value="1"/>
</dbReference>
<dbReference type="Gene3D" id="3.40.50.720">
    <property type="entry name" value="NAD(P)-binding Rossmann-like Domain"/>
    <property type="match status" value="1"/>
</dbReference>
<proteinExistence type="inferred from homology"/>
<keyword evidence="3" id="KW-0479">Metal-binding</keyword>
<evidence type="ECO:0000313" key="9">
    <source>
        <dbReference type="Proteomes" id="UP000523955"/>
    </source>
</evidence>
<dbReference type="PANTHER" id="PTHR43880">
    <property type="entry name" value="ALCOHOL DEHYDROGENASE"/>
    <property type="match status" value="1"/>
</dbReference>
<dbReference type="SUPFAM" id="SSF50129">
    <property type="entry name" value="GroES-like"/>
    <property type="match status" value="2"/>
</dbReference>
<evidence type="ECO:0000313" key="8">
    <source>
        <dbReference type="EMBL" id="MBB6627544.1"/>
    </source>
</evidence>
<dbReference type="Gene3D" id="3.90.180.10">
    <property type="entry name" value="Medium-chain alcohol dehydrogenases, catalytic domain"/>
    <property type="match status" value="1"/>
</dbReference>
<evidence type="ECO:0000259" key="6">
    <source>
        <dbReference type="Pfam" id="PF00107"/>
    </source>
</evidence>
<dbReference type="Pfam" id="PF00107">
    <property type="entry name" value="ADH_zinc_N"/>
    <property type="match status" value="1"/>
</dbReference>
<accession>A0A7X0RI93</accession>
<protein>
    <submittedName>
        <fullName evidence="8">Zinc-binding dehydrogenase</fullName>
    </submittedName>
</protein>
<dbReference type="RefSeq" id="WP_185252692.1">
    <property type="nucleotide sequence ID" value="NZ_JACKXE010000001.1"/>
</dbReference>
<dbReference type="Pfam" id="PF08240">
    <property type="entry name" value="ADH_N"/>
    <property type="match status" value="1"/>
</dbReference>
<evidence type="ECO:0000256" key="1">
    <source>
        <dbReference type="ARBA" id="ARBA00001947"/>
    </source>
</evidence>
<feature type="domain" description="Alcohol dehydrogenase-like C-terminal" evidence="6">
    <location>
        <begin position="204"/>
        <end position="334"/>
    </location>
</feature>
<keyword evidence="9" id="KW-1185">Reference proteome</keyword>
<organism evidence="8 9">
    <name type="scientific">Nocardioides luti</name>
    <dbReference type="NCBI Taxonomy" id="2761101"/>
    <lineage>
        <taxon>Bacteria</taxon>
        <taxon>Bacillati</taxon>
        <taxon>Actinomycetota</taxon>
        <taxon>Actinomycetes</taxon>
        <taxon>Propionibacteriales</taxon>
        <taxon>Nocardioidaceae</taxon>
        <taxon>Nocardioides</taxon>
    </lineage>
</organism>
<keyword evidence="5" id="KW-0520">NAD</keyword>
<dbReference type="InterPro" id="IPR013154">
    <property type="entry name" value="ADH-like_N"/>
</dbReference>
<dbReference type="GO" id="GO:0046294">
    <property type="term" value="P:formaldehyde catabolic process"/>
    <property type="evidence" value="ECO:0007669"/>
    <property type="project" value="TreeGrafter"/>
</dbReference>